<accession>I0GW45</accession>
<reference evidence="1 2" key="1">
    <citation type="submission" date="2011-10" db="EMBL/GenBank/DDBJ databases">
        <title>Whole genome sequence of Selenomonas ruminantium subsp. lactilytica TAM6421.</title>
        <authorList>
            <person name="Oguchi A."/>
            <person name="Ankai A."/>
            <person name="Kaneko J."/>
            <person name="Yamada-Narita S."/>
            <person name="Fukui S."/>
            <person name="Takahashi M."/>
            <person name="Onodera T."/>
            <person name="Kojima S."/>
            <person name="Fushimi T."/>
            <person name="Abe N."/>
            <person name="Kamio Y."/>
            <person name="Yamazaki S."/>
            <person name="Fujita N."/>
        </authorList>
    </citation>
    <scope>NUCLEOTIDE SEQUENCE [LARGE SCALE GENOMIC DNA]</scope>
    <source>
        <strain evidence="2">NBRC 103574 / TAM6421</strain>
        <plasmid evidence="1 2">pSRC1</plasmid>
    </source>
</reference>
<dbReference type="PATRIC" id="fig|927704.6.peg.3098"/>
<proteinExistence type="predicted"/>
<geneLocation type="plasmid" evidence="1 2">
    <name>pSRC1</name>
</geneLocation>
<keyword evidence="1" id="KW-0614">Plasmid</keyword>
<dbReference type="EMBL" id="AP012299">
    <property type="protein sequence ID" value="BAL84982.1"/>
    <property type="molecule type" value="Genomic_DNA"/>
</dbReference>
<dbReference type="HOGENOM" id="CLU_3103725_0_0_9"/>
<dbReference type="AlphaFoldDB" id="I0GW45"/>
<sequence length="51" mass="5950">MNVEQVYLQLVAAMDDVADKLTKRGNNIFDEKNVNLFADGRVYRFGMKYTF</sequence>
<name>I0GW45_SELRL</name>
<evidence type="ECO:0000313" key="2">
    <source>
        <dbReference type="Proteomes" id="UP000007887"/>
    </source>
</evidence>
<gene>
    <name evidence="1" type="ordered locus">SELR_pSRC101750</name>
</gene>
<evidence type="ECO:0000313" key="1">
    <source>
        <dbReference type="EMBL" id="BAL84982.1"/>
    </source>
</evidence>
<protein>
    <submittedName>
        <fullName evidence="1">Uncharacterized protein</fullName>
    </submittedName>
</protein>
<dbReference type="Proteomes" id="UP000007887">
    <property type="component" value="Plasmid pSRC1"/>
</dbReference>
<dbReference type="RefSeq" id="WP_014431191.1">
    <property type="nucleotide sequence ID" value="NC_017078.1"/>
</dbReference>
<dbReference type="KEGG" id="sri:SELR_pSRC101750"/>
<organism evidence="1 2">
    <name type="scientific">Selenomonas ruminantium subsp. lactilytica (strain NBRC 103574 / TAM6421)</name>
    <dbReference type="NCBI Taxonomy" id="927704"/>
    <lineage>
        <taxon>Bacteria</taxon>
        <taxon>Bacillati</taxon>
        <taxon>Bacillota</taxon>
        <taxon>Negativicutes</taxon>
        <taxon>Selenomonadales</taxon>
        <taxon>Selenomonadaceae</taxon>
        <taxon>Selenomonas</taxon>
    </lineage>
</organism>